<dbReference type="Pfam" id="PF01232">
    <property type="entry name" value="Mannitol_dh"/>
    <property type="match status" value="1"/>
</dbReference>
<dbReference type="InterPro" id="IPR036291">
    <property type="entry name" value="NAD(P)-bd_dom_sf"/>
</dbReference>
<dbReference type="InterPro" id="IPR008927">
    <property type="entry name" value="6-PGluconate_DH-like_C_sf"/>
</dbReference>
<keyword evidence="1" id="KW-0560">Oxidoreductase</keyword>
<evidence type="ECO:0000259" key="4">
    <source>
        <dbReference type="Pfam" id="PF01232"/>
    </source>
</evidence>
<dbReference type="InterPro" id="IPR013131">
    <property type="entry name" value="Mannitol_DH_N"/>
</dbReference>
<evidence type="ECO:0000313" key="7">
    <source>
        <dbReference type="Proteomes" id="UP001478817"/>
    </source>
</evidence>
<keyword evidence="7" id="KW-1185">Reference proteome</keyword>
<dbReference type="Proteomes" id="UP001478817">
    <property type="component" value="Unassembled WGS sequence"/>
</dbReference>
<evidence type="ECO:0000259" key="5">
    <source>
        <dbReference type="Pfam" id="PF08125"/>
    </source>
</evidence>
<dbReference type="EMBL" id="JBBNGS010000013">
    <property type="protein sequence ID" value="MEQ2638188.1"/>
    <property type="molecule type" value="Genomic_DNA"/>
</dbReference>
<comment type="caution">
    <text evidence="6">The sequence shown here is derived from an EMBL/GenBank/DDBJ whole genome shotgun (WGS) entry which is preliminary data.</text>
</comment>
<dbReference type="Pfam" id="PF08125">
    <property type="entry name" value="Mannitol_dh_C"/>
    <property type="match status" value="1"/>
</dbReference>
<name>A0ABV1IH14_9ACTN</name>
<evidence type="ECO:0008006" key="8">
    <source>
        <dbReference type="Google" id="ProtNLM"/>
    </source>
</evidence>
<accession>A0ABV1IH14</accession>
<comment type="catalytic activity">
    <reaction evidence="3">
        <text>D-mannitol 1-phosphate + NAD(+) = beta-D-fructose 6-phosphate + NADH + H(+)</text>
        <dbReference type="Rhea" id="RHEA:19661"/>
        <dbReference type="ChEBI" id="CHEBI:15378"/>
        <dbReference type="ChEBI" id="CHEBI:57540"/>
        <dbReference type="ChEBI" id="CHEBI:57634"/>
        <dbReference type="ChEBI" id="CHEBI:57945"/>
        <dbReference type="ChEBI" id="CHEBI:61381"/>
        <dbReference type="EC" id="1.1.1.17"/>
    </reaction>
</comment>
<dbReference type="SUPFAM" id="SSF48179">
    <property type="entry name" value="6-phosphogluconate dehydrogenase C-terminal domain-like"/>
    <property type="match status" value="1"/>
</dbReference>
<dbReference type="InterPro" id="IPR013328">
    <property type="entry name" value="6PGD_dom2"/>
</dbReference>
<proteinExistence type="predicted"/>
<dbReference type="SUPFAM" id="SSF51735">
    <property type="entry name" value="NAD(P)-binding Rossmann-fold domains"/>
    <property type="match status" value="1"/>
</dbReference>
<reference evidence="6 7" key="1">
    <citation type="submission" date="2024-04" db="EMBL/GenBank/DDBJ databases">
        <title>Human intestinal bacterial collection.</title>
        <authorList>
            <person name="Pauvert C."/>
            <person name="Hitch T.C.A."/>
            <person name="Clavel T."/>
        </authorList>
    </citation>
    <scope>NUCLEOTIDE SEQUENCE [LARGE SCALE GENOMIC DNA]</scope>
    <source>
        <strain evidence="6 7">CLA-AA-H197</strain>
    </source>
</reference>
<dbReference type="PANTHER" id="PTHR30524">
    <property type="entry name" value="MANNITOL-1-PHOSPHATE 5-DEHYDROGENASE"/>
    <property type="match status" value="1"/>
</dbReference>
<dbReference type="RefSeq" id="WP_349182818.1">
    <property type="nucleotide sequence ID" value="NZ_JBBNGS010000013.1"/>
</dbReference>
<evidence type="ECO:0000256" key="1">
    <source>
        <dbReference type="ARBA" id="ARBA00023002"/>
    </source>
</evidence>
<organism evidence="6 7">
    <name type="scientific">Paratractidigestivibacter faecalis</name>
    <dbReference type="NCBI Taxonomy" id="2292441"/>
    <lineage>
        <taxon>Bacteria</taxon>
        <taxon>Bacillati</taxon>
        <taxon>Actinomycetota</taxon>
        <taxon>Coriobacteriia</taxon>
        <taxon>Coriobacteriales</taxon>
        <taxon>Atopobiaceae</taxon>
        <taxon>Paratractidigestivibacter</taxon>
    </lineage>
</organism>
<sequence length="365" mass="40079">MEKLAVHFGGGALGRGLVVPLLEQSGYEVVLVDVNDALLERVRADKGYDICLTDAEGGLRTAHIGMLDAISSVHDVDALRGYLGRASIVTTAVRRENLRHVARSLVADATEESVGKPVVCAENVEHAGELFGRCLRECATTERQTACAESIVAPSTMVDRICSATWPEGTLVNTETFHELLVDSKVMPQTGVELIGVTDSIDAAFARKRLLLNTFADASSFLGMQKGLSYLHEAIVDEEVQGELAPYLAMFDTLLERKYGYGADELASWRERYRTRLSNPLILRDISTVARDLWRKLGVEERFAWPLLELLDMGVDVEPGVAVLVDLIGKSAGEPAGDISRRLEETWGGDERGRRLLEIAERHFA</sequence>
<dbReference type="Gene3D" id="3.40.50.720">
    <property type="entry name" value="NAD(P)-binding Rossmann-like Domain"/>
    <property type="match status" value="1"/>
</dbReference>
<evidence type="ECO:0000256" key="3">
    <source>
        <dbReference type="ARBA" id="ARBA00048615"/>
    </source>
</evidence>
<feature type="domain" description="Mannitol dehydrogenase C-terminal" evidence="5">
    <location>
        <begin position="206"/>
        <end position="317"/>
    </location>
</feature>
<dbReference type="Gene3D" id="1.10.1040.10">
    <property type="entry name" value="N-(1-d-carboxylethyl)-l-norvaline Dehydrogenase, domain 2"/>
    <property type="match status" value="1"/>
</dbReference>
<dbReference type="InterPro" id="IPR013118">
    <property type="entry name" value="Mannitol_DH_C"/>
</dbReference>
<feature type="domain" description="Mannitol dehydrogenase N-terminal" evidence="4">
    <location>
        <begin position="5"/>
        <end position="190"/>
    </location>
</feature>
<dbReference type="PANTHER" id="PTHR30524:SF0">
    <property type="entry name" value="ALTRONATE OXIDOREDUCTASE-RELATED"/>
    <property type="match status" value="1"/>
</dbReference>
<evidence type="ECO:0000313" key="6">
    <source>
        <dbReference type="EMBL" id="MEQ2638188.1"/>
    </source>
</evidence>
<protein>
    <recommendedName>
        <fullName evidence="8">Mannitol-1-phosphate 5-dehydrogenase</fullName>
    </recommendedName>
</protein>
<gene>
    <name evidence="6" type="ORF">AAAT05_07535</name>
</gene>
<keyword evidence="2" id="KW-0520">NAD</keyword>
<evidence type="ECO:0000256" key="2">
    <source>
        <dbReference type="ARBA" id="ARBA00023027"/>
    </source>
</evidence>